<protein>
    <submittedName>
        <fullName evidence="1">Uncharacterized protein</fullName>
    </submittedName>
</protein>
<keyword evidence="2" id="KW-1185">Reference proteome</keyword>
<dbReference type="AlphaFoldDB" id="A0ABD2NLK2"/>
<accession>A0ABD2NLK2</accession>
<dbReference type="EMBL" id="JABFTP020000124">
    <property type="protein sequence ID" value="KAL3279577.1"/>
    <property type="molecule type" value="Genomic_DNA"/>
</dbReference>
<name>A0ABD2NLK2_9CUCU</name>
<proteinExistence type="predicted"/>
<reference evidence="1 2" key="1">
    <citation type="journal article" date="2021" name="BMC Biol.">
        <title>Horizontally acquired antibacterial genes associated with adaptive radiation of ladybird beetles.</title>
        <authorList>
            <person name="Li H.S."/>
            <person name="Tang X.F."/>
            <person name="Huang Y.H."/>
            <person name="Xu Z.Y."/>
            <person name="Chen M.L."/>
            <person name="Du X.Y."/>
            <person name="Qiu B.Y."/>
            <person name="Chen P.T."/>
            <person name="Zhang W."/>
            <person name="Slipinski A."/>
            <person name="Escalona H.E."/>
            <person name="Waterhouse R.M."/>
            <person name="Zwick A."/>
            <person name="Pang H."/>
        </authorList>
    </citation>
    <scope>NUCLEOTIDE SEQUENCE [LARGE SCALE GENOMIC DNA]</scope>
    <source>
        <strain evidence="1">SYSU2018</strain>
    </source>
</reference>
<dbReference type="Proteomes" id="UP001516400">
    <property type="component" value="Unassembled WGS sequence"/>
</dbReference>
<evidence type="ECO:0000313" key="1">
    <source>
        <dbReference type="EMBL" id="KAL3279577.1"/>
    </source>
</evidence>
<comment type="caution">
    <text evidence="1">The sequence shown here is derived from an EMBL/GenBank/DDBJ whole genome shotgun (WGS) entry which is preliminary data.</text>
</comment>
<evidence type="ECO:0000313" key="2">
    <source>
        <dbReference type="Proteomes" id="UP001516400"/>
    </source>
</evidence>
<organism evidence="1 2">
    <name type="scientific">Cryptolaemus montrouzieri</name>
    <dbReference type="NCBI Taxonomy" id="559131"/>
    <lineage>
        <taxon>Eukaryota</taxon>
        <taxon>Metazoa</taxon>
        <taxon>Ecdysozoa</taxon>
        <taxon>Arthropoda</taxon>
        <taxon>Hexapoda</taxon>
        <taxon>Insecta</taxon>
        <taxon>Pterygota</taxon>
        <taxon>Neoptera</taxon>
        <taxon>Endopterygota</taxon>
        <taxon>Coleoptera</taxon>
        <taxon>Polyphaga</taxon>
        <taxon>Cucujiformia</taxon>
        <taxon>Coccinelloidea</taxon>
        <taxon>Coccinellidae</taxon>
        <taxon>Scymninae</taxon>
        <taxon>Scymnini</taxon>
        <taxon>Cryptolaemus</taxon>
    </lineage>
</organism>
<sequence length="161" mass="18453">MPDYVCNIPGYLFYRCDSTTTPGYAGCCIFISELVMENHTVGSHSIAILGNDNIFLDIESPTFSICVECIYRPRACVHDSLLFDHLENVSNSKQTVLFAEYQPPVREWDHVVLNMKIQFHETPNCSNNVKKIEITNYQRVSGALQLVDWNELWNPDDVNDM</sequence>
<gene>
    <name evidence="1" type="ORF">HHI36_017084</name>
</gene>